<dbReference type="Proteomes" id="UP000464865">
    <property type="component" value="Chromosome M15-11"/>
</dbReference>
<reference evidence="2 3" key="1">
    <citation type="submission" date="2020-02" db="EMBL/GenBank/DDBJ databases">
        <title>Plant-Promoting Endophytic Bacterium Rhizobium oryzihabitans sp. nov., Isolated from the Root of Rice.</title>
        <authorList>
            <person name="zhao J."/>
            <person name="Zhang G."/>
        </authorList>
    </citation>
    <scope>NUCLEOTIDE SEQUENCE [LARGE SCALE GENOMIC DNA]</scope>
    <source>
        <strain evidence="2 3">M15</strain>
    </source>
</reference>
<name>A0A7L5BDC9_9HYPH</name>
<evidence type="ECO:0000313" key="3">
    <source>
        <dbReference type="Proteomes" id="UP000464865"/>
    </source>
</evidence>
<evidence type="ECO:0000313" key="2">
    <source>
        <dbReference type="EMBL" id="QIB36865.1"/>
    </source>
</evidence>
<feature type="region of interest" description="Disordered" evidence="1">
    <location>
        <begin position="96"/>
        <end position="126"/>
    </location>
</feature>
<protein>
    <submittedName>
        <fullName evidence="2">Uncharacterized protein</fullName>
    </submittedName>
</protein>
<dbReference type="EMBL" id="CP048632">
    <property type="protein sequence ID" value="QIB36865.1"/>
    <property type="molecule type" value="Genomic_DNA"/>
</dbReference>
<evidence type="ECO:0000256" key="1">
    <source>
        <dbReference type="SAM" id="MobiDB-lite"/>
    </source>
</evidence>
<keyword evidence="3" id="KW-1185">Reference proteome</keyword>
<organism evidence="2 3">
    <name type="scientific">Rhizobium oryzihabitans</name>
    <dbReference type="NCBI Taxonomy" id="2267833"/>
    <lineage>
        <taxon>Bacteria</taxon>
        <taxon>Pseudomonadati</taxon>
        <taxon>Pseudomonadota</taxon>
        <taxon>Alphaproteobacteria</taxon>
        <taxon>Hyphomicrobiales</taxon>
        <taxon>Rhizobiaceae</taxon>
        <taxon>Rhizobium/Agrobacterium group</taxon>
        <taxon>Rhizobium</taxon>
    </lineage>
</organism>
<gene>
    <name evidence="2" type="ORF">G3A56_01675</name>
</gene>
<dbReference type="RefSeq" id="WP_164056060.1">
    <property type="nucleotide sequence ID" value="NZ_CP048632.1"/>
</dbReference>
<dbReference type="AlphaFoldDB" id="A0A7L5BDC9"/>
<sequence>MTTAAKPKHSKEHITLAAQMWCDGQKVEVIAERLGMTPQKLRGMIDTYRKRFPYRRNHVRRENPVVKPPEMGSVVTPLSRPGCVVRTTITGARVTMPAWSSLTGQNGRRGRNDQPSGSRSVPRDNR</sequence>
<dbReference type="KEGG" id="roy:G3A56_01675"/>
<accession>A0A7L5BDC9</accession>
<proteinExistence type="predicted"/>